<organism evidence="1 2">
    <name type="scientific">Caerostris darwini</name>
    <dbReference type="NCBI Taxonomy" id="1538125"/>
    <lineage>
        <taxon>Eukaryota</taxon>
        <taxon>Metazoa</taxon>
        <taxon>Ecdysozoa</taxon>
        <taxon>Arthropoda</taxon>
        <taxon>Chelicerata</taxon>
        <taxon>Arachnida</taxon>
        <taxon>Araneae</taxon>
        <taxon>Araneomorphae</taxon>
        <taxon>Entelegynae</taxon>
        <taxon>Araneoidea</taxon>
        <taxon>Araneidae</taxon>
        <taxon>Caerostris</taxon>
    </lineage>
</organism>
<gene>
    <name evidence="1" type="ORF">CDAR_240821</name>
</gene>
<accession>A0AAV4UAC1</accession>
<dbReference type="EMBL" id="BPLQ01010957">
    <property type="protein sequence ID" value="GIY54703.1"/>
    <property type="molecule type" value="Genomic_DNA"/>
</dbReference>
<sequence>MSLYRTKYRKACPYNTTVKIFCNGPLLAQDVDEWKRMKDTRDLRRRMKIIWPNTVSNCKLHAKLGQDILIIQDKIQKGMSSEYRVKIFCSGDRLAPEEDEYG</sequence>
<keyword evidence="2" id="KW-1185">Reference proteome</keyword>
<proteinExistence type="predicted"/>
<evidence type="ECO:0000313" key="2">
    <source>
        <dbReference type="Proteomes" id="UP001054837"/>
    </source>
</evidence>
<comment type="caution">
    <text evidence="1">The sequence shown here is derived from an EMBL/GenBank/DDBJ whole genome shotgun (WGS) entry which is preliminary data.</text>
</comment>
<name>A0AAV4UAC1_9ARAC</name>
<reference evidence="1 2" key="1">
    <citation type="submission" date="2021-06" db="EMBL/GenBank/DDBJ databases">
        <title>Caerostris darwini draft genome.</title>
        <authorList>
            <person name="Kono N."/>
            <person name="Arakawa K."/>
        </authorList>
    </citation>
    <scope>NUCLEOTIDE SEQUENCE [LARGE SCALE GENOMIC DNA]</scope>
</reference>
<dbReference type="Proteomes" id="UP001054837">
    <property type="component" value="Unassembled WGS sequence"/>
</dbReference>
<dbReference type="AlphaFoldDB" id="A0AAV4UAC1"/>
<evidence type="ECO:0000313" key="1">
    <source>
        <dbReference type="EMBL" id="GIY54703.1"/>
    </source>
</evidence>
<protein>
    <submittedName>
        <fullName evidence="1">Uncharacterized protein</fullName>
    </submittedName>
</protein>